<gene>
    <name evidence="2" type="ORF">D3873_09980</name>
</gene>
<dbReference type="KEGG" id="paek:D3873_09980"/>
<dbReference type="EMBL" id="CP032418">
    <property type="protein sequence ID" value="AYC30181.1"/>
    <property type="molecule type" value="Genomic_DNA"/>
</dbReference>
<dbReference type="CDD" id="cd06558">
    <property type="entry name" value="crotonase-like"/>
    <property type="match status" value="1"/>
</dbReference>
<dbReference type="Pfam" id="PF00378">
    <property type="entry name" value="ECH_1"/>
    <property type="match status" value="1"/>
</dbReference>
<dbReference type="OrthoDB" id="9775794at2"/>
<reference evidence="3" key="1">
    <citation type="submission" date="2018-09" db="EMBL/GenBank/DDBJ databases">
        <authorList>
            <person name="Zhu H."/>
        </authorList>
    </citation>
    <scope>NUCLEOTIDE SEQUENCE [LARGE SCALE GENOMIC DNA]</scope>
    <source>
        <strain evidence="3">K2R23-3</strain>
    </source>
</reference>
<dbReference type="RefSeq" id="WP_119883898.1">
    <property type="nucleotide sequence ID" value="NZ_CP032418.1"/>
</dbReference>
<organism evidence="2 3">
    <name type="scientific">Paenisporosarcina cavernae</name>
    <dbReference type="NCBI Taxonomy" id="2320858"/>
    <lineage>
        <taxon>Bacteria</taxon>
        <taxon>Bacillati</taxon>
        <taxon>Bacillota</taxon>
        <taxon>Bacilli</taxon>
        <taxon>Bacillales</taxon>
        <taxon>Caryophanaceae</taxon>
        <taxon>Paenisporosarcina</taxon>
    </lineage>
</organism>
<dbReference type="AlphaFoldDB" id="A0A385YUM9"/>
<proteinExistence type="inferred from homology"/>
<dbReference type="Gene3D" id="1.10.12.10">
    <property type="entry name" value="Lyase 2-enoyl-coa Hydratase, Chain A, domain 2"/>
    <property type="match status" value="1"/>
</dbReference>
<protein>
    <submittedName>
        <fullName evidence="2">Enoyl-CoA hydratase</fullName>
        <ecNumber evidence="2">4.2.1.17</ecNumber>
    </submittedName>
</protein>
<dbReference type="PANTHER" id="PTHR43459:SF1">
    <property type="entry name" value="EG:BACN32G11.4 PROTEIN"/>
    <property type="match status" value="1"/>
</dbReference>
<keyword evidence="3" id="KW-1185">Reference proteome</keyword>
<dbReference type="InterPro" id="IPR029045">
    <property type="entry name" value="ClpP/crotonase-like_dom_sf"/>
</dbReference>
<keyword evidence="2" id="KW-0456">Lyase</keyword>
<dbReference type="SUPFAM" id="SSF52096">
    <property type="entry name" value="ClpP/crotonase"/>
    <property type="match status" value="1"/>
</dbReference>
<dbReference type="InterPro" id="IPR001753">
    <property type="entry name" value="Enoyl-CoA_hydra/iso"/>
</dbReference>
<dbReference type="EC" id="4.2.1.17" evidence="2"/>
<name>A0A385YUM9_9BACL</name>
<dbReference type="GO" id="GO:0004300">
    <property type="term" value="F:enoyl-CoA hydratase activity"/>
    <property type="evidence" value="ECO:0007669"/>
    <property type="project" value="UniProtKB-EC"/>
</dbReference>
<accession>A0A385YUM9</accession>
<dbReference type="NCBIfam" id="NF005804">
    <property type="entry name" value="PRK07659.1"/>
    <property type="match status" value="1"/>
</dbReference>
<evidence type="ECO:0000313" key="3">
    <source>
        <dbReference type="Proteomes" id="UP000265725"/>
    </source>
</evidence>
<dbReference type="Gene3D" id="3.90.226.10">
    <property type="entry name" value="2-enoyl-CoA Hydratase, Chain A, domain 1"/>
    <property type="match status" value="1"/>
</dbReference>
<sequence length="260" mass="28187">MEYETIQLVKENRRGILTLNRPQAMNAMNDVMMKELADCLESLQNDAEIQVLIIRGEGKAFSAGGDIKAMVNPDAPMDMSLVMGDITRLAKNLYTLPMITIASVHGASAGLGFSLALGCDIVIAEENAKLAMNFIGIGLVPDGAGHFFLKERVGIPKAKQLIWSGKVMTGHEALSLGLIDEVVAEGKAFEHAEITATGILHAPVKAMIASKQILHTQNIHELERILSLEATSQVAMRKSTDHLEGIQAFVEKRKPSFKGE</sequence>
<dbReference type="Proteomes" id="UP000265725">
    <property type="component" value="Chromosome"/>
</dbReference>
<dbReference type="InterPro" id="IPR014748">
    <property type="entry name" value="Enoyl-CoA_hydra_C"/>
</dbReference>
<dbReference type="PANTHER" id="PTHR43459">
    <property type="entry name" value="ENOYL-COA HYDRATASE"/>
    <property type="match status" value="1"/>
</dbReference>
<evidence type="ECO:0000256" key="1">
    <source>
        <dbReference type="ARBA" id="ARBA00005254"/>
    </source>
</evidence>
<comment type="similarity">
    <text evidence="1">Belongs to the enoyl-CoA hydratase/isomerase family.</text>
</comment>
<evidence type="ECO:0000313" key="2">
    <source>
        <dbReference type="EMBL" id="AYC30181.1"/>
    </source>
</evidence>